<dbReference type="Gene3D" id="3.90.350.10">
    <property type="entry name" value="Transposase Inhibitor Protein From Tn5, Chain A, domain 1"/>
    <property type="match status" value="1"/>
</dbReference>
<dbReference type="Pfam" id="PF01609">
    <property type="entry name" value="DDE_Tnp_1"/>
    <property type="match status" value="1"/>
</dbReference>
<keyword evidence="3" id="KW-0238">DNA-binding</keyword>
<keyword evidence="2" id="KW-0815">Transposition</keyword>
<evidence type="ECO:0000256" key="1">
    <source>
        <dbReference type="ARBA" id="ARBA00010075"/>
    </source>
</evidence>
<evidence type="ECO:0000256" key="3">
    <source>
        <dbReference type="ARBA" id="ARBA00023125"/>
    </source>
</evidence>
<accession>A0A644XQP7</accession>
<comment type="similarity">
    <text evidence="1">Belongs to the transposase 11 family.</text>
</comment>
<keyword evidence="4" id="KW-0233">DNA recombination</keyword>
<evidence type="ECO:0000256" key="2">
    <source>
        <dbReference type="ARBA" id="ARBA00022578"/>
    </source>
</evidence>
<proteinExistence type="inferred from homology"/>
<dbReference type="InterPro" id="IPR012337">
    <property type="entry name" value="RNaseH-like_sf"/>
</dbReference>
<dbReference type="PANTHER" id="PTHR33258:SF1">
    <property type="entry name" value="TRANSPOSASE INSL FOR INSERTION SEQUENCE ELEMENT IS186A-RELATED"/>
    <property type="match status" value="1"/>
</dbReference>
<gene>
    <name evidence="6" type="ORF">SDC9_62834</name>
</gene>
<dbReference type="InterPro" id="IPR047952">
    <property type="entry name" value="Transpos_IS4"/>
</dbReference>
<dbReference type="NCBIfam" id="NF033592">
    <property type="entry name" value="transpos_IS4_1"/>
    <property type="match status" value="1"/>
</dbReference>
<dbReference type="AlphaFoldDB" id="A0A644XQP7"/>
<dbReference type="GO" id="GO:0004803">
    <property type="term" value="F:transposase activity"/>
    <property type="evidence" value="ECO:0007669"/>
    <property type="project" value="InterPro"/>
</dbReference>
<organism evidence="6">
    <name type="scientific">bioreactor metagenome</name>
    <dbReference type="NCBI Taxonomy" id="1076179"/>
    <lineage>
        <taxon>unclassified sequences</taxon>
        <taxon>metagenomes</taxon>
        <taxon>ecological metagenomes</taxon>
    </lineage>
</organism>
<reference evidence="6" key="1">
    <citation type="submission" date="2019-08" db="EMBL/GenBank/DDBJ databases">
        <authorList>
            <person name="Kucharzyk K."/>
            <person name="Murdoch R.W."/>
            <person name="Higgins S."/>
            <person name="Loffler F."/>
        </authorList>
    </citation>
    <scope>NUCLEOTIDE SEQUENCE</scope>
</reference>
<evidence type="ECO:0000313" key="6">
    <source>
        <dbReference type="EMBL" id="MPM16454.1"/>
    </source>
</evidence>
<dbReference type="InterPro" id="IPR002559">
    <property type="entry name" value="Transposase_11"/>
</dbReference>
<sequence length="428" mass="48860">MTPDAIKAALSTAICETAVQPRDDERFSRSRKLTMDTVLHLLIGAEGGSLAKELHSAGVDATPAALSQRRAQIVPDMFRDVFLRFNSVCGDSETFRGYRILAVDGTSVNMPRNPNAPSFVCNDSAPNGYNQLHLNPLYDVCNKIYFDVVVEPKPQKDENGALIEMLRRNEFERPTLIVADRGYESYNLIAHLLEKEQTDFVIRVKQNHSAMREIARLPMLELDCDIAFTITTTQTNEDKLRRHIYLQVPQKSKEGSKTRRGRWDFPSPYPIHLRIVRFQLETGEFETIATSLPRSFTLEDIRELYHLRWGIETSFRDLKYSLGLVNLHGKSDAFVEQEMYAALTAFNFTSRIVREAVVHQPKDGVYAYRVNFKMAVGLCREFFRTSNVDGEELIQQIAKYAVPVRPGHRDNRNLRAKGFVGFTYRVAA</sequence>
<dbReference type="PANTHER" id="PTHR33258">
    <property type="entry name" value="TRANSPOSASE INSL FOR INSERTION SEQUENCE ELEMENT IS186A-RELATED"/>
    <property type="match status" value="1"/>
</dbReference>
<dbReference type="GO" id="GO:0006313">
    <property type="term" value="P:DNA transposition"/>
    <property type="evidence" value="ECO:0007669"/>
    <property type="project" value="InterPro"/>
</dbReference>
<dbReference type="GO" id="GO:0003677">
    <property type="term" value="F:DNA binding"/>
    <property type="evidence" value="ECO:0007669"/>
    <property type="project" value="UniProtKB-KW"/>
</dbReference>
<protein>
    <submittedName>
        <fullName evidence="6">IS4 family transposase IS1675</fullName>
    </submittedName>
</protein>
<dbReference type="SUPFAM" id="SSF53098">
    <property type="entry name" value="Ribonuclease H-like"/>
    <property type="match status" value="1"/>
</dbReference>
<comment type="caution">
    <text evidence="6">The sequence shown here is derived from an EMBL/GenBank/DDBJ whole genome shotgun (WGS) entry which is preliminary data.</text>
</comment>
<feature type="domain" description="Transposase IS4-like" evidence="5">
    <location>
        <begin position="97"/>
        <end position="348"/>
    </location>
</feature>
<dbReference type="EMBL" id="VSSQ01002613">
    <property type="protein sequence ID" value="MPM16454.1"/>
    <property type="molecule type" value="Genomic_DNA"/>
</dbReference>
<name>A0A644XQP7_9ZZZZ</name>
<evidence type="ECO:0000256" key="4">
    <source>
        <dbReference type="ARBA" id="ARBA00023172"/>
    </source>
</evidence>
<evidence type="ECO:0000259" key="5">
    <source>
        <dbReference type="Pfam" id="PF01609"/>
    </source>
</evidence>